<organism evidence="3 4">
    <name type="scientific">Microlunatus phosphovorus (strain ATCC 700054 / DSM 10555 / JCM 9379 / NBRC 101784 / NCIMB 13414 / VKM Ac-1990 / NM-1)</name>
    <dbReference type="NCBI Taxonomy" id="1032480"/>
    <lineage>
        <taxon>Bacteria</taxon>
        <taxon>Bacillati</taxon>
        <taxon>Actinomycetota</taxon>
        <taxon>Actinomycetes</taxon>
        <taxon>Propionibacteriales</taxon>
        <taxon>Propionibacteriaceae</taxon>
        <taxon>Microlunatus</taxon>
    </lineage>
</organism>
<keyword evidence="4" id="KW-1185">Reference proteome</keyword>
<keyword evidence="2" id="KW-0732">Signal</keyword>
<dbReference type="HOGENOM" id="CLU_135451_0_0_11"/>
<sequence length="175" mass="17903">MRPRQARRGWPLIALFAAATTGCHAAAPVGQACTEIGAQPGVSVVVERAVVERTTATDPLTLRLRICQTDCVDQTVELQPGSVTVDENCPTTDPGKDPDGSCSASSSPDGTLIGFADVATLTAGPVQVSGTIRSGTGTTKLAQVTVTAETTYPNGQDCPGEAPQAAVRVTPTGLR</sequence>
<dbReference type="KEGG" id="mph:MLP_42580"/>
<evidence type="ECO:0000256" key="1">
    <source>
        <dbReference type="SAM" id="MobiDB-lite"/>
    </source>
</evidence>
<dbReference type="AlphaFoldDB" id="F5XSL4"/>
<dbReference type="Proteomes" id="UP000007947">
    <property type="component" value="Chromosome"/>
</dbReference>
<dbReference type="EMBL" id="AP012204">
    <property type="protein sequence ID" value="BAK37272.1"/>
    <property type="molecule type" value="Genomic_DNA"/>
</dbReference>
<gene>
    <name evidence="3" type="ordered locus">MLP_42580</name>
</gene>
<accession>F5XSL4</accession>
<proteinExistence type="predicted"/>
<feature type="signal peptide" evidence="2">
    <location>
        <begin position="1"/>
        <end position="25"/>
    </location>
</feature>
<dbReference type="eggNOG" id="ENOG5033AXX">
    <property type="taxonomic scope" value="Bacteria"/>
</dbReference>
<evidence type="ECO:0000313" key="4">
    <source>
        <dbReference type="Proteomes" id="UP000007947"/>
    </source>
</evidence>
<dbReference type="OrthoDB" id="3828886at2"/>
<protein>
    <submittedName>
        <fullName evidence="3">Uncharacterized protein</fullName>
    </submittedName>
</protein>
<dbReference type="PROSITE" id="PS51257">
    <property type="entry name" value="PROKAR_LIPOPROTEIN"/>
    <property type="match status" value="1"/>
</dbReference>
<feature type="chain" id="PRO_5038616553" evidence="2">
    <location>
        <begin position="26"/>
        <end position="175"/>
    </location>
</feature>
<reference evidence="3 4" key="1">
    <citation type="submission" date="2011-05" db="EMBL/GenBank/DDBJ databases">
        <title>Whole genome sequence of Microlunatus phosphovorus NM-1.</title>
        <authorList>
            <person name="Hosoyama A."/>
            <person name="Sasaki K."/>
            <person name="Harada T."/>
            <person name="Igarashi R."/>
            <person name="Kawakoshi A."/>
            <person name="Sasagawa M."/>
            <person name="Fukada J."/>
            <person name="Nakamura S."/>
            <person name="Katano Y."/>
            <person name="Hanada S."/>
            <person name="Kamagata Y."/>
            <person name="Nakamura N."/>
            <person name="Yamazaki S."/>
            <person name="Fujita N."/>
        </authorList>
    </citation>
    <scope>NUCLEOTIDE SEQUENCE [LARGE SCALE GENOMIC DNA]</scope>
    <source>
        <strain evidence="4">ATCC 700054 / DSM 10555 / JCM 9379 / NBRC 101784 / NCIMB 13414 / VKM Ac-1990 / NM-1</strain>
    </source>
</reference>
<feature type="region of interest" description="Disordered" evidence="1">
    <location>
        <begin position="83"/>
        <end position="107"/>
    </location>
</feature>
<evidence type="ECO:0000313" key="3">
    <source>
        <dbReference type="EMBL" id="BAK37272.1"/>
    </source>
</evidence>
<name>F5XSL4_MICPN</name>
<evidence type="ECO:0000256" key="2">
    <source>
        <dbReference type="SAM" id="SignalP"/>
    </source>
</evidence>
<dbReference type="RefSeq" id="WP_013865108.1">
    <property type="nucleotide sequence ID" value="NC_015635.1"/>
</dbReference>